<dbReference type="GO" id="GO:0005096">
    <property type="term" value="F:GTPase activator activity"/>
    <property type="evidence" value="ECO:0007669"/>
    <property type="project" value="UniProtKB-KW"/>
</dbReference>
<feature type="compositionally biased region" description="Low complexity" evidence="5">
    <location>
        <begin position="223"/>
        <end position="235"/>
    </location>
</feature>
<dbReference type="Gene3D" id="3.40.50.11210">
    <property type="entry name" value="Rap/Ran-GAP"/>
    <property type="match status" value="1"/>
</dbReference>
<feature type="compositionally biased region" description="Polar residues" evidence="5">
    <location>
        <begin position="1045"/>
        <end position="1059"/>
    </location>
</feature>
<dbReference type="EMBL" id="UFQS01000541">
    <property type="protein sequence ID" value="SSX04724.1"/>
    <property type="molecule type" value="Genomic_DNA"/>
</dbReference>
<dbReference type="GO" id="GO:0005737">
    <property type="term" value="C:cytoplasm"/>
    <property type="evidence" value="ECO:0007669"/>
    <property type="project" value="TreeGrafter"/>
</dbReference>
<feature type="compositionally biased region" description="Basic and acidic residues" evidence="5">
    <location>
        <begin position="1478"/>
        <end position="1490"/>
    </location>
</feature>
<dbReference type="Gene3D" id="6.10.140.210">
    <property type="match status" value="1"/>
</dbReference>
<reference evidence="8" key="1">
    <citation type="submission" date="2018-04" db="EMBL/GenBank/DDBJ databases">
        <authorList>
            <person name="Go L.Y."/>
            <person name="Mitchell J.A."/>
        </authorList>
    </citation>
    <scope>NUCLEOTIDE SEQUENCE</scope>
    <source>
        <tissue evidence="8">Whole organism</tissue>
    </source>
</reference>
<name>A0A336M9N5_CULSO</name>
<feature type="region of interest" description="Disordered" evidence="5">
    <location>
        <begin position="1323"/>
        <end position="1345"/>
    </location>
</feature>
<evidence type="ECO:0000256" key="2">
    <source>
        <dbReference type="ARBA" id="ARBA00022553"/>
    </source>
</evidence>
<feature type="compositionally biased region" description="Low complexity" evidence="5">
    <location>
        <begin position="1024"/>
        <end position="1044"/>
    </location>
</feature>
<dbReference type="CDD" id="cd06745">
    <property type="entry name" value="PDZ_SIPA1-like"/>
    <property type="match status" value="1"/>
</dbReference>
<dbReference type="InterPro" id="IPR035974">
    <property type="entry name" value="Rap/Ran-GAP_sf"/>
</dbReference>
<feature type="compositionally biased region" description="Polar residues" evidence="5">
    <location>
        <begin position="1451"/>
        <end position="1469"/>
    </location>
</feature>
<evidence type="ECO:0000259" key="7">
    <source>
        <dbReference type="PROSITE" id="PS50106"/>
    </source>
</evidence>
<dbReference type="Pfam" id="PF21022">
    <property type="entry name" value="Rap-GAP_dimer"/>
    <property type="match status" value="1"/>
</dbReference>
<feature type="compositionally biased region" description="Polar residues" evidence="5">
    <location>
        <begin position="1491"/>
        <end position="1502"/>
    </location>
</feature>
<dbReference type="InterPro" id="IPR050989">
    <property type="entry name" value="Rap1_Ran_GAP"/>
</dbReference>
<keyword evidence="1" id="KW-0343">GTPase activation</keyword>
<dbReference type="EMBL" id="UFQT01000541">
    <property type="protein sequence ID" value="SSX25087.1"/>
    <property type="molecule type" value="Genomic_DNA"/>
</dbReference>
<dbReference type="Pfam" id="PF02145">
    <property type="entry name" value="Rap_GAP"/>
    <property type="match status" value="1"/>
</dbReference>
<dbReference type="PROSITE" id="PS50106">
    <property type="entry name" value="PDZ"/>
    <property type="match status" value="1"/>
</dbReference>
<dbReference type="Gene3D" id="2.30.42.10">
    <property type="match status" value="1"/>
</dbReference>
<gene>
    <name evidence="9" type="primary">CSON011921</name>
</gene>
<organism evidence="9">
    <name type="scientific">Culicoides sonorensis</name>
    <name type="common">Biting midge</name>
    <dbReference type="NCBI Taxonomy" id="179676"/>
    <lineage>
        <taxon>Eukaryota</taxon>
        <taxon>Metazoa</taxon>
        <taxon>Ecdysozoa</taxon>
        <taxon>Arthropoda</taxon>
        <taxon>Hexapoda</taxon>
        <taxon>Insecta</taxon>
        <taxon>Pterygota</taxon>
        <taxon>Neoptera</taxon>
        <taxon>Endopterygota</taxon>
        <taxon>Diptera</taxon>
        <taxon>Nematocera</taxon>
        <taxon>Chironomoidea</taxon>
        <taxon>Ceratopogonidae</taxon>
        <taxon>Ceratopogoninae</taxon>
        <taxon>Culicoides</taxon>
        <taxon>Monoculicoides</taxon>
    </lineage>
</organism>
<feature type="coiled-coil region" evidence="4">
    <location>
        <begin position="1535"/>
        <end position="1569"/>
    </location>
</feature>
<dbReference type="SMART" id="SM00228">
    <property type="entry name" value="PDZ"/>
    <property type="match status" value="1"/>
</dbReference>
<dbReference type="PANTHER" id="PTHR15711:SF22">
    <property type="entry name" value="RAP-GAP DOMAIN-CONTAINING PROTEIN"/>
    <property type="match status" value="1"/>
</dbReference>
<feature type="region of interest" description="Disordered" evidence="5">
    <location>
        <begin position="996"/>
        <end position="1078"/>
    </location>
</feature>
<feature type="region of interest" description="Disordered" evidence="5">
    <location>
        <begin position="1"/>
        <end position="43"/>
    </location>
</feature>
<feature type="compositionally biased region" description="Low complexity" evidence="5">
    <location>
        <begin position="1211"/>
        <end position="1244"/>
    </location>
</feature>
<feature type="compositionally biased region" description="Polar residues" evidence="5">
    <location>
        <begin position="996"/>
        <end position="1014"/>
    </location>
</feature>
<sequence>MSTSQPHLNMSSSLSASTANNASSISMSNQQQQQQQQQRISARQQAMNAVEYYNSNIHRVRIASGLARSSVHERHSYQTRARLNSGNGRHLLTSSGQNDHLYRSNSSLELVHDQSNTSLDDQLSPRSHYLSGTLRREYGSHGSIDVIAASEKGTVGKKASENFFAMLQDYRPAVLGLQREKDDVADGNGASSRSNNENNQGSPKMKGKFHRLWPNSSSKHHTNNNNTKQQTHQTEQDIMNSSIISTSSVCSASGQSIVSSSADIEERQRRRAFAHYDCQSLTANLGYAAKLRGLLLARRRNTTTGASAAAMYNTRSSTPDGDSADEDAGDGQNNDLLENCPFFRNEIGGEEEREVSLTRMQNPVPPGQQRKAIHRPSLAYGVSLLECPVGEILWKQITCPFQRGPRPIEQVDHGARYYRNYFLGQEHQNYFGMDEQLGPVAISIKKEKVMPTSLILSESQTGQNQQNLFRLIVRTSELLTLRGSVLEEAIPNPRGVGKPCTNKEVLEYVAPEVQISSLRLAVATPQCEQQLLKLDEQGLTNKYKVGILYCRANQSTEEDMYNNEDAGPAFTEFLETIGKRVRLKGFENYKAGLDNKTDSTGTHSIYATYQDCEVMFHVSTMLPFTPNNRQQLLRKRHIGNDIVTIVFQEPGALPFSPKNIRSQFQHVFVIVRVVNPCSDNTHYRVAVSRSKEVPVFGPPIRPGAMYSRGKNFTDFLLAKIINAENAAHRSEKFATMATRTRQEYLKDLTTNYCTATMVETGQKFSIFPSKKKEKPKPRFSGDLNQRGAFCWQVVLHDHGQATQVDCFLGISAETFVLIEECSRQIIFVTPCKSILGWSTNGNSLRVYHHQGECVTINMRDSGERDEQLEVIERLRAVTNGCGALELSLRRNPMGQLGFHVQPDGVVTQVEMSGQAWIAGLRQGYRLVEICKVAVSTLSHDQMVDLLKTSAQVTVTVIESFSDYSPRRGCFLQNCKFNQVEMQGDYLDIDQRCTDNSKNGKSVKTTPALQQSSSGHYHRKRYERNFSPPRSSNSSGYGTGSSSRSFIENGTLHHNTNNTKYVPDMGTLTSSSSGHSSNDERWYDVLEVPEPQNDASIQNTNNYHPRLHQINSGPGQNSSRPLSLHENRVYVKQPTMEYIPVRGPKGTDYIGSEVLLQSLHITENTNDNHSKNSNEPEPLYSSGSNKSVKDEHSDSPSPRLIRSATTNSIFVNSSSTSSSPSKKTPVSSTVSSNSTSSSRNNSPRPNIDAAKLRPGAANRNAAHHQRSSVNFTNSTLQEDLIKLITGATTSCDDNFHNGMLSEEKPKKDFSNSLSMGNINVMQQTTHNDRGDDTQQSSVVKVKSKSREEVNNQEDVIFTTARPVTVISSNHTNNNNMKQNIGANSDLNKLVELAEEKLKMSPRKALAHSLLKNGTHTNHGKEGDSIKLPLLPDINDLDWNALVDTATRAIMQQSNGDQRPSNHQQPHSHSGTPMHHPHTNGHDLYDDPRDTNTPDSNSSITDHTQQQQQQQAPPAQMVSSTSLPELQSQVCHLSERVLREQRRRRSLEQAVRRLTEENRRLQDESQAAVQQLRRFTEWFFQTIDKQSQN</sequence>
<dbReference type="FunFam" id="3.40.50.11210:FF:000002">
    <property type="entry name" value="Signal-induced proliferation-associated 1-like protein 1"/>
    <property type="match status" value="1"/>
</dbReference>
<keyword evidence="2" id="KW-0597">Phosphoprotein</keyword>
<evidence type="ECO:0000313" key="8">
    <source>
        <dbReference type="EMBL" id="SSX04724.1"/>
    </source>
</evidence>
<dbReference type="VEuPathDB" id="VectorBase:CSON011921"/>
<dbReference type="SUPFAM" id="SSF111347">
    <property type="entry name" value="Rap/Ran-GAP"/>
    <property type="match status" value="1"/>
</dbReference>
<dbReference type="SUPFAM" id="SSF50156">
    <property type="entry name" value="PDZ domain-like"/>
    <property type="match status" value="1"/>
</dbReference>
<feature type="compositionally biased region" description="Polar residues" evidence="5">
    <location>
        <begin position="1174"/>
        <end position="1185"/>
    </location>
</feature>
<dbReference type="OMA" id="KPPRAME"/>
<evidence type="ECO:0000256" key="5">
    <source>
        <dbReference type="SAM" id="MobiDB-lite"/>
    </source>
</evidence>
<evidence type="ECO:0000256" key="4">
    <source>
        <dbReference type="SAM" id="Coils"/>
    </source>
</evidence>
<evidence type="ECO:0000259" key="6">
    <source>
        <dbReference type="PROSITE" id="PS50085"/>
    </source>
</evidence>
<feature type="region of interest" description="Disordered" evidence="5">
    <location>
        <begin position="1163"/>
        <end position="1249"/>
    </location>
</feature>
<dbReference type="InterPro" id="IPR001478">
    <property type="entry name" value="PDZ"/>
</dbReference>
<feature type="domain" description="Rap-GAP" evidence="6">
    <location>
        <begin position="531"/>
        <end position="748"/>
    </location>
</feature>
<dbReference type="InterPro" id="IPR036034">
    <property type="entry name" value="PDZ_sf"/>
</dbReference>
<accession>A0A336M9N5</accession>
<evidence type="ECO:0000256" key="1">
    <source>
        <dbReference type="ARBA" id="ARBA00022468"/>
    </source>
</evidence>
<evidence type="ECO:0000256" key="3">
    <source>
        <dbReference type="ARBA" id="ARBA00023054"/>
    </source>
</evidence>
<protein>
    <submittedName>
        <fullName evidence="9">CSON011921 protein</fullName>
    </submittedName>
</protein>
<dbReference type="GO" id="GO:0051056">
    <property type="term" value="P:regulation of small GTPase mediated signal transduction"/>
    <property type="evidence" value="ECO:0007669"/>
    <property type="project" value="InterPro"/>
</dbReference>
<feature type="region of interest" description="Disordered" evidence="5">
    <location>
        <begin position="182"/>
        <end position="235"/>
    </location>
</feature>
<feature type="domain" description="PDZ" evidence="7">
    <location>
        <begin position="885"/>
        <end position="961"/>
    </location>
</feature>
<dbReference type="PROSITE" id="PS50085">
    <property type="entry name" value="RAPGAP"/>
    <property type="match status" value="1"/>
</dbReference>
<feature type="compositionally biased region" description="Low complexity" evidence="5">
    <location>
        <begin position="8"/>
        <end position="43"/>
    </location>
</feature>
<dbReference type="InterPro" id="IPR000331">
    <property type="entry name" value="Rap/Ran_GAP_dom"/>
</dbReference>
<feature type="compositionally biased region" description="Low complexity" evidence="5">
    <location>
        <begin position="1503"/>
        <end position="1514"/>
    </location>
</feature>
<reference evidence="9" key="2">
    <citation type="submission" date="2018-07" db="EMBL/GenBank/DDBJ databases">
        <authorList>
            <person name="Quirk P.G."/>
            <person name="Krulwich T.A."/>
        </authorList>
    </citation>
    <scope>NUCLEOTIDE SEQUENCE</scope>
</reference>
<evidence type="ECO:0000313" key="9">
    <source>
        <dbReference type="EMBL" id="SSX25087.1"/>
    </source>
</evidence>
<keyword evidence="3 4" id="KW-0175">Coiled coil</keyword>
<proteinExistence type="predicted"/>
<feature type="region of interest" description="Disordered" evidence="5">
    <location>
        <begin position="307"/>
        <end position="334"/>
    </location>
</feature>
<feature type="region of interest" description="Disordered" evidence="5">
    <location>
        <begin position="1451"/>
        <end position="1522"/>
    </location>
</feature>
<feature type="compositionally biased region" description="Polar residues" evidence="5">
    <location>
        <begin position="189"/>
        <end position="202"/>
    </location>
</feature>
<dbReference type="PANTHER" id="PTHR15711">
    <property type="entry name" value="RAP GTPASE-ACTIVATING PROTEIN"/>
    <property type="match status" value="1"/>
</dbReference>